<evidence type="ECO:0000313" key="18">
    <source>
        <dbReference type="Proteomes" id="UP000276345"/>
    </source>
</evidence>
<dbReference type="Gene3D" id="1.10.287.130">
    <property type="match status" value="1"/>
</dbReference>
<dbReference type="SUPFAM" id="SSF47384">
    <property type="entry name" value="Homodimeric domain of signal transducing histidine kinase"/>
    <property type="match status" value="1"/>
</dbReference>
<dbReference type="Gene3D" id="1.20.5.1040">
    <property type="entry name" value="Sensor protein qsec"/>
    <property type="match status" value="2"/>
</dbReference>
<dbReference type="EMBL" id="LR134142">
    <property type="protein sequence ID" value="VEA03933.1"/>
    <property type="molecule type" value="Genomic_DNA"/>
</dbReference>
<dbReference type="InterPro" id="IPR005467">
    <property type="entry name" value="His_kinase_dom"/>
</dbReference>
<gene>
    <name evidence="17" type="primary">qseC_2</name>
    <name evidence="17" type="ORF">NCTC7406_01133</name>
</gene>
<name>A0A447NL20_SALET</name>
<dbReference type="InterPro" id="IPR003661">
    <property type="entry name" value="HisK_dim/P_dom"/>
</dbReference>
<comment type="subcellular location">
    <subcellularLocation>
        <location evidence="2">Cell inner membrane</location>
        <topology evidence="2">Multi-pass membrane protein</topology>
    </subcellularLocation>
</comment>
<evidence type="ECO:0000256" key="9">
    <source>
        <dbReference type="ARBA" id="ARBA00022692"/>
    </source>
</evidence>
<dbReference type="EC" id="2.7.13.3" evidence="3"/>
<accession>A0A447NL20</accession>
<evidence type="ECO:0000256" key="12">
    <source>
        <dbReference type="ARBA" id="ARBA00022840"/>
    </source>
</evidence>
<comment type="catalytic activity">
    <reaction evidence="1">
        <text>ATP + protein L-histidine = ADP + protein N-phospho-L-histidine.</text>
        <dbReference type="EC" id="2.7.13.3"/>
    </reaction>
</comment>
<keyword evidence="9" id="KW-0812">Transmembrane</keyword>
<keyword evidence="11 17" id="KW-0418">Kinase</keyword>
<evidence type="ECO:0000256" key="13">
    <source>
        <dbReference type="ARBA" id="ARBA00022989"/>
    </source>
</evidence>
<keyword evidence="8 17" id="KW-0808">Transferase</keyword>
<dbReference type="InterPro" id="IPR050428">
    <property type="entry name" value="TCS_sensor_his_kinase"/>
</dbReference>
<feature type="domain" description="Histidine kinase" evidence="16">
    <location>
        <begin position="247"/>
        <end position="456"/>
    </location>
</feature>
<evidence type="ECO:0000256" key="11">
    <source>
        <dbReference type="ARBA" id="ARBA00022777"/>
    </source>
</evidence>
<dbReference type="FunFam" id="1.10.287.130:FF:000035">
    <property type="entry name" value="Two-component sensor histidine kinase"/>
    <property type="match status" value="1"/>
</dbReference>
<proteinExistence type="predicted"/>
<dbReference type="PROSITE" id="PS50109">
    <property type="entry name" value="HIS_KIN"/>
    <property type="match status" value="1"/>
</dbReference>
<evidence type="ECO:0000256" key="6">
    <source>
        <dbReference type="ARBA" id="ARBA00022519"/>
    </source>
</evidence>
<dbReference type="InterPro" id="IPR036890">
    <property type="entry name" value="HATPase_C_sf"/>
</dbReference>
<evidence type="ECO:0000256" key="2">
    <source>
        <dbReference type="ARBA" id="ARBA00004429"/>
    </source>
</evidence>
<dbReference type="Pfam" id="PF00512">
    <property type="entry name" value="HisKA"/>
    <property type="match status" value="1"/>
</dbReference>
<evidence type="ECO:0000259" key="16">
    <source>
        <dbReference type="PROSITE" id="PS50109"/>
    </source>
</evidence>
<keyword evidence="5" id="KW-1003">Cell membrane</keyword>
<evidence type="ECO:0000256" key="3">
    <source>
        <dbReference type="ARBA" id="ARBA00012438"/>
    </source>
</evidence>
<dbReference type="InterPro" id="IPR003594">
    <property type="entry name" value="HATPase_dom"/>
</dbReference>
<dbReference type="AlphaFoldDB" id="A0A447NL20"/>
<organism evidence="17 18">
    <name type="scientific">Salmonella enterica subsp. enterica serovar Sanjuan</name>
    <dbReference type="NCBI Taxonomy" id="1160765"/>
    <lineage>
        <taxon>Bacteria</taxon>
        <taxon>Pseudomonadati</taxon>
        <taxon>Pseudomonadota</taxon>
        <taxon>Gammaproteobacteria</taxon>
        <taxon>Enterobacterales</taxon>
        <taxon>Enterobacteriaceae</taxon>
        <taxon>Salmonella</taxon>
    </lineage>
</organism>
<dbReference type="GO" id="GO:0005524">
    <property type="term" value="F:ATP binding"/>
    <property type="evidence" value="ECO:0007669"/>
    <property type="project" value="UniProtKB-KW"/>
</dbReference>
<dbReference type="GO" id="GO:0005886">
    <property type="term" value="C:plasma membrane"/>
    <property type="evidence" value="ECO:0007669"/>
    <property type="project" value="TreeGrafter"/>
</dbReference>
<dbReference type="Pfam" id="PF08521">
    <property type="entry name" value="2CSK_N"/>
    <property type="match status" value="1"/>
</dbReference>
<evidence type="ECO:0000256" key="4">
    <source>
        <dbReference type="ARBA" id="ARBA00017234"/>
    </source>
</evidence>
<keyword evidence="12" id="KW-0067">ATP-binding</keyword>
<dbReference type="GO" id="GO:0000155">
    <property type="term" value="F:phosphorelay sensor kinase activity"/>
    <property type="evidence" value="ECO:0007669"/>
    <property type="project" value="InterPro"/>
</dbReference>
<dbReference type="Proteomes" id="UP000276345">
    <property type="component" value="Chromosome"/>
</dbReference>
<keyword evidence="14" id="KW-0902">Two-component regulatory system</keyword>
<dbReference type="SMART" id="SM00387">
    <property type="entry name" value="HATPase_c"/>
    <property type="match status" value="1"/>
</dbReference>
<dbReference type="SMART" id="SM00388">
    <property type="entry name" value="HisKA"/>
    <property type="match status" value="1"/>
</dbReference>
<keyword evidence="15" id="KW-0472">Membrane</keyword>
<sequence>MSKLSLRHRLLLFFLLIALLIWSAASGIAYWHTTSSINEMFDTQQLLFAKRLAKADLSELSVDEQHTAVLPNTRQLIPAGDRGHQDDDVLGFAIFNHLGELLLSDNEHGREFGYHVRNGFVNSLLESDDDDEWRILYITTPDKRYTIAVGQELNYRQDLVMDIIVGQLWPWLAALPIILLLMAWMLRYELRPLHRVADEVIHRNPDDNNPLQTPHIPQEARPLVEALNTLFIRIGQMLEHERQFTADAAHELRTPLTALRIQSEVAQLAENDDQVRHNALNNIISGIDRTSRLVDQLLALSRLEGNSAIMNETETVDLCRISELVVDELQGRAHEKNISLNIIQQENIRLVDGNEVLLRMLLSNLVSNALHYTPEHGEVLVILSRNKLQVVDNGPGVMPGYLARLGERFFRPPGMGASGSGLGLSIVRRIAQMHRFQVNWNNRAVGGFEVTVELVP</sequence>
<evidence type="ECO:0000256" key="7">
    <source>
        <dbReference type="ARBA" id="ARBA00022553"/>
    </source>
</evidence>
<evidence type="ECO:0000256" key="15">
    <source>
        <dbReference type="ARBA" id="ARBA00023136"/>
    </source>
</evidence>
<keyword evidence="7" id="KW-0597">Phosphoprotein</keyword>
<dbReference type="InterPro" id="IPR013727">
    <property type="entry name" value="2CSK_N"/>
</dbReference>
<dbReference type="Gene3D" id="3.30.565.10">
    <property type="entry name" value="Histidine kinase-like ATPase, C-terminal domain"/>
    <property type="match status" value="1"/>
</dbReference>
<protein>
    <recommendedName>
        <fullName evidence="4">Sensor protein QseC</fullName>
        <ecNumber evidence="3">2.7.13.3</ecNumber>
    </recommendedName>
</protein>
<dbReference type="CDD" id="cd00082">
    <property type="entry name" value="HisKA"/>
    <property type="match status" value="1"/>
</dbReference>
<dbReference type="Pfam" id="PF02518">
    <property type="entry name" value="HATPase_c"/>
    <property type="match status" value="1"/>
</dbReference>
<dbReference type="PANTHER" id="PTHR45436:SF14">
    <property type="entry name" value="SENSOR PROTEIN QSEC"/>
    <property type="match status" value="1"/>
</dbReference>
<dbReference type="PANTHER" id="PTHR45436">
    <property type="entry name" value="SENSOR HISTIDINE KINASE YKOH"/>
    <property type="match status" value="1"/>
</dbReference>
<reference evidence="17 18" key="1">
    <citation type="submission" date="2018-12" db="EMBL/GenBank/DDBJ databases">
        <authorList>
            <consortium name="Pathogen Informatics"/>
        </authorList>
    </citation>
    <scope>NUCLEOTIDE SEQUENCE [LARGE SCALE GENOMIC DNA]</scope>
    <source>
        <strain evidence="17 18">NCTC7406</strain>
    </source>
</reference>
<dbReference type="NCBIfam" id="NF007664">
    <property type="entry name" value="PRK10337.1"/>
    <property type="match status" value="1"/>
</dbReference>
<evidence type="ECO:0000256" key="8">
    <source>
        <dbReference type="ARBA" id="ARBA00022679"/>
    </source>
</evidence>
<dbReference type="InterPro" id="IPR036097">
    <property type="entry name" value="HisK_dim/P_sf"/>
</dbReference>
<keyword evidence="6" id="KW-0997">Cell inner membrane</keyword>
<dbReference type="InterPro" id="IPR059132">
    <property type="entry name" value="QseC"/>
</dbReference>
<keyword evidence="13" id="KW-1133">Transmembrane helix</keyword>
<evidence type="ECO:0000256" key="1">
    <source>
        <dbReference type="ARBA" id="ARBA00000085"/>
    </source>
</evidence>
<evidence type="ECO:0000256" key="5">
    <source>
        <dbReference type="ARBA" id="ARBA00022475"/>
    </source>
</evidence>
<dbReference type="SUPFAM" id="SSF55874">
    <property type="entry name" value="ATPase domain of HSP90 chaperone/DNA topoisomerase II/histidine kinase"/>
    <property type="match status" value="1"/>
</dbReference>
<evidence type="ECO:0000256" key="14">
    <source>
        <dbReference type="ARBA" id="ARBA00023012"/>
    </source>
</evidence>
<keyword evidence="10" id="KW-0547">Nucleotide-binding</keyword>
<evidence type="ECO:0000256" key="10">
    <source>
        <dbReference type="ARBA" id="ARBA00022741"/>
    </source>
</evidence>
<evidence type="ECO:0000313" key="17">
    <source>
        <dbReference type="EMBL" id="VEA03933.1"/>
    </source>
</evidence>